<dbReference type="AlphaFoldDB" id="A0A073J6E8"/>
<reference evidence="1 2" key="1">
    <citation type="submission" date="2014-01" db="EMBL/GenBank/DDBJ databases">
        <title>Sulfitobacter sp. H3 (MCCC 1A00686) Genome Sequencing.</title>
        <authorList>
            <person name="Lai Q."/>
            <person name="Hong Z."/>
        </authorList>
    </citation>
    <scope>NUCLEOTIDE SEQUENCE [LARGE SCALE GENOMIC DNA]</scope>
    <source>
        <strain evidence="1 2">H3</strain>
    </source>
</reference>
<evidence type="ECO:0000313" key="2">
    <source>
        <dbReference type="Proteomes" id="UP000027746"/>
    </source>
</evidence>
<dbReference type="RefSeq" id="WP_037921735.1">
    <property type="nucleotide sequence ID" value="NZ_CP054599.1"/>
</dbReference>
<accession>A0A073J6E8</accession>
<dbReference type="Proteomes" id="UP000027746">
    <property type="component" value="Unassembled WGS sequence"/>
</dbReference>
<evidence type="ECO:0000313" key="1">
    <source>
        <dbReference type="EMBL" id="KEJ98198.1"/>
    </source>
</evidence>
<proteinExistence type="predicted"/>
<comment type="caution">
    <text evidence="1">The sequence shown here is derived from an EMBL/GenBank/DDBJ whole genome shotgun (WGS) entry which is preliminary data.</text>
</comment>
<protein>
    <submittedName>
        <fullName evidence="1">Uncharacterized protein</fullName>
    </submittedName>
</protein>
<dbReference type="OrthoDB" id="7726811at2"/>
<organism evidence="1 2">
    <name type="scientific">Pseudosulfitobacter pseudonitzschiae</name>
    <dbReference type="NCBI Taxonomy" id="1402135"/>
    <lineage>
        <taxon>Bacteria</taxon>
        <taxon>Pseudomonadati</taxon>
        <taxon>Pseudomonadota</taxon>
        <taxon>Alphaproteobacteria</taxon>
        <taxon>Rhodobacterales</taxon>
        <taxon>Roseobacteraceae</taxon>
        <taxon>Pseudosulfitobacter</taxon>
    </lineage>
</organism>
<dbReference type="EMBL" id="JAMD01000001">
    <property type="protein sequence ID" value="KEJ98198.1"/>
    <property type="molecule type" value="Genomic_DNA"/>
</dbReference>
<name>A0A073J6E8_9RHOB</name>
<gene>
    <name evidence="1" type="ORF">SUH3_04165</name>
</gene>
<sequence length="182" mass="18436">MRDHSTDTDARIPSIGAAVANAPNTITGFDAAEDVLLIEVPPGVDATITGQRVTPAGLWLTFSTGEAVLLEGLDAMIPEDAVTFVETDANEAATGTHAALFPNEAPGGHITGAVTLGGFDVDADCIVIATDSPGKLSVLAQAVTDQGLTITLSNGVTVTLSDVTQPLDDGDVVFVPTGAKLP</sequence>
<keyword evidence="2" id="KW-1185">Reference proteome</keyword>
<dbReference type="GeneID" id="68870754"/>